<organism evidence="6 7">
    <name type="scientific">Oncorhynchus kisutch</name>
    <name type="common">Coho salmon</name>
    <name type="synonym">Salmo kisutch</name>
    <dbReference type="NCBI Taxonomy" id="8019"/>
    <lineage>
        <taxon>Eukaryota</taxon>
        <taxon>Metazoa</taxon>
        <taxon>Chordata</taxon>
        <taxon>Craniata</taxon>
        <taxon>Vertebrata</taxon>
        <taxon>Euteleostomi</taxon>
        <taxon>Actinopterygii</taxon>
        <taxon>Neopterygii</taxon>
        <taxon>Teleostei</taxon>
        <taxon>Protacanthopterygii</taxon>
        <taxon>Salmoniformes</taxon>
        <taxon>Salmonidae</taxon>
        <taxon>Salmoninae</taxon>
        <taxon>Oncorhynchus</taxon>
    </lineage>
</organism>
<dbReference type="Proteomes" id="UP000694557">
    <property type="component" value="Unassembled WGS sequence"/>
</dbReference>
<evidence type="ECO:0000256" key="1">
    <source>
        <dbReference type="ARBA" id="ARBA00022723"/>
    </source>
</evidence>
<protein>
    <recommendedName>
        <fullName evidence="5">TRIM8/14/16/25/29/45/65 coiled-coil region domain-containing protein</fullName>
    </recommendedName>
</protein>
<dbReference type="PANTHER" id="PTHR25465:SF5">
    <property type="entry name" value="E3 UBIQUITIN_ISG15 LIGASE TRIM25-RELATED"/>
    <property type="match status" value="1"/>
</dbReference>
<dbReference type="AlphaFoldDB" id="A0A8C7K7W3"/>
<keyword evidence="4" id="KW-0175">Coiled coil</keyword>
<keyword evidence="1" id="KW-0479">Metal-binding</keyword>
<dbReference type="InterPro" id="IPR058030">
    <property type="entry name" value="TRIM8/14/16/25/29/45/65_CC"/>
</dbReference>
<proteinExistence type="predicted"/>
<feature type="coiled-coil region" evidence="4">
    <location>
        <begin position="22"/>
        <end position="71"/>
    </location>
</feature>
<evidence type="ECO:0000256" key="2">
    <source>
        <dbReference type="ARBA" id="ARBA00022771"/>
    </source>
</evidence>
<evidence type="ECO:0000256" key="4">
    <source>
        <dbReference type="SAM" id="Coils"/>
    </source>
</evidence>
<dbReference type="InterPro" id="IPR051051">
    <property type="entry name" value="E3_ubiq-ligase_TRIM/RNF"/>
</dbReference>
<reference evidence="6" key="1">
    <citation type="submission" date="2025-08" db="UniProtKB">
        <authorList>
            <consortium name="Ensembl"/>
        </authorList>
    </citation>
    <scope>IDENTIFICATION</scope>
</reference>
<dbReference type="GeneTree" id="ENSGT01150000286899"/>
<feature type="domain" description="TRIM8/14/16/25/29/45/65 coiled-coil region" evidence="5">
    <location>
        <begin position="5"/>
        <end position="92"/>
    </location>
</feature>
<evidence type="ECO:0000313" key="7">
    <source>
        <dbReference type="Proteomes" id="UP000694557"/>
    </source>
</evidence>
<dbReference type="Ensembl" id="ENSOKIT00005104032.1">
    <property type="protein sequence ID" value="ENSOKIP00005097173.1"/>
    <property type="gene ID" value="ENSOKIG00005042651.1"/>
</dbReference>
<name>A0A8C7K7W3_ONCKI</name>
<dbReference type="PANTHER" id="PTHR25465">
    <property type="entry name" value="B-BOX DOMAIN CONTAINING"/>
    <property type="match status" value="1"/>
</dbReference>
<reference evidence="6" key="2">
    <citation type="submission" date="2025-09" db="UniProtKB">
        <authorList>
            <consortium name="Ensembl"/>
        </authorList>
    </citation>
    <scope>IDENTIFICATION</scope>
</reference>
<accession>A0A8C7K7W3</accession>
<keyword evidence="2" id="KW-0863">Zinc-finger</keyword>
<evidence type="ECO:0000256" key="3">
    <source>
        <dbReference type="ARBA" id="ARBA00022833"/>
    </source>
</evidence>
<dbReference type="Pfam" id="PF25600">
    <property type="entry name" value="TRIM_CC"/>
    <property type="match status" value="1"/>
</dbReference>
<evidence type="ECO:0000313" key="6">
    <source>
        <dbReference type="Ensembl" id="ENSOKIP00005097173.1"/>
    </source>
</evidence>
<keyword evidence="3" id="KW-0862">Zinc</keyword>
<evidence type="ECO:0000259" key="5">
    <source>
        <dbReference type="Pfam" id="PF25600"/>
    </source>
</evidence>
<dbReference type="GO" id="GO:0008270">
    <property type="term" value="F:zinc ion binding"/>
    <property type="evidence" value="ECO:0007669"/>
    <property type="project" value="UniProtKB-KW"/>
</dbReference>
<keyword evidence="7" id="KW-1185">Reference proteome</keyword>
<sequence>MGHACSAQAAVDDSEKIFTELIHSIERRHSEVKELIRAQEKDEVSQAEGLLEQLEQEVTELRRRCAEMEQFSHTEDNILFLQRFKDHSTPPPLCLKSYLPPSLFKRQLESYCEKEAMKLSTAVKAVHILQSQSTKPSIGDPQYAQILKYPVMSKWKIN</sequence>